<keyword evidence="2" id="KW-1185">Reference proteome</keyword>
<organism evidence="1 2">
    <name type="scientific">Sesamum alatum</name>
    <dbReference type="NCBI Taxonomy" id="300844"/>
    <lineage>
        <taxon>Eukaryota</taxon>
        <taxon>Viridiplantae</taxon>
        <taxon>Streptophyta</taxon>
        <taxon>Embryophyta</taxon>
        <taxon>Tracheophyta</taxon>
        <taxon>Spermatophyta</taxon>
        <taxon>Magnoliopsida</taxon>
        <taxon>eudicotyledons</taxon>
        <taxon>Gunneridae</taxon>
        <taxon>Pentapetalae</taxon>
        <taxon>asterids</taxon>
        <taxon>lamiids</taxon>
        <taxon>Lamiales</taxon>
        <taxon>Pedaliaceae</taxon>
        <taxon>Sesamum</taxon>
    </lineage>
</organism>
<proteinExistence type="predicted"/>
<reference evidence="1" key="2">
    <citation type="journal article" date="2024" name="Plant">
        <title>Genomic evolution and insights into agronomic trait innovations of Sesamum species.</title>
        <authorList>
            <person name="Miao H."/>
            <person name="Wang L."/>
            <person name="Qu L."/>
            <person name="Liu H."/>
            <person name="Sun Y."/>
            <person name="Le M."/>
            <person name="Wang Q."/>
            <person name="Wei S."/>
            <person name="Zheng Y."/>
            <person name="Lin W."/>
            <person name="Duan Y."/>
            <person name="Cao H."/>
            <person name="Xiong S."/>
            <person name="Wang X."/>
            <person name="Wei L."/>
            <person name="Li C."/>
            <person name="Ma Q."/>
            <person name="Ju M."/>
            <person name="Zhao R."/>
            <person name="Li G."/>
            <person name="Mu C."/>
            <person name="Tian Q."/>
            <person name="Mei H."/>
            <person name="Zhang T."/>
            <person name="Gao T."/>
            <person name="Zhang H."/>
        </authorList>
    </citation>
    <scope>NUCLEOTIDE SEQUENCE</scope>
    <source>
        <strain evidence="1">3651</strain>
    </source>
</reference>
<gene>
    <name evidence="1" type="ORF">Salat_0638300</name>
</gene>
<name>A0AAE1YR70_9LAMI</name>
<reference evidence="1" key="1">
    <citation type="submission" date="2020-06" db="EMBL/GenBank/DDBJ databases">
        <authorList>
            <person name="Li T."/>
            <person name="Hu X."/>
            <person name="Zhang T."/>
            <person name="Song X."/>
            <person name="Zhang H."/>
            <person name="Dai N."/>
            <person name="Sheng W."/>
            <person name="Hou X."/>
            <person name="Wei L."/>
        </authorList>
    </citation>
    <scope>NUCLEOTIDE SEQUENCE</scope>
    <source>
        <strain evidence="1">3651</strain>
        <tissue evidence="1">Leaf</tissue>
    </source>
</reference>
<sequence>MEVTKKGSTSTMSTATPSPLLARNAVTRFAVKIFDGIGHFGMWQGEVLDALFQQGLDIALEKLKPGNMEEEDWNSINRLHVLVTDLMNMDETFKDEDLAVMLLGSLPEEFEFLEMALLHGRTMYLFVKFV</sequence>
<accession>A0AAE1YR70</accession>
<evidence type="ECO:0008006" key="3">
    <source>
        <dbReference type="Google" id="ProtNLM"/>
    </source>
</evidence>
<comment type="caution">
    <text evidence="1">The sequence shown here is derived from an EMBL/GenBank/DDBJ whole genome shotgun (WGS) entry which is preliminary data.</text>
</comment>
<dbReference type="Proteomes" id="UP001293254">
    <property type="component" value="Unassembled WGS sequence"/>
</dbReference>
<dbReference type="EMBL" id="JACGWO010000002">
    <property type="protein sequence ID" value="KAK4434754.1"/>
    <property type="molecule type" value="Genomic_DNA"/>
</dbReference>
<dbReference type="AlphaFoldDB" id="A0AAE1YR70"/>
<evidence type="ECO:0000313" key="2">
    <source>
        <dbReference type="Proteomes" id="UP001293254"/>
    </source>
</evidence>
<evidence type="ECO:0000313" key="1">
    <source>
        <dbReference type="EMBL" id="KAK4434754.1"/>
    </source>
</evidence>
<dbReference type="Pfam" id="PF14223">
    <property type="entry name" value="Retrotran_gag_2"/>
    <property type="match status" value="1"/>
</dbReference>
<protein>
    <recommendedName>
        <fullName evidence="3">Retrovirus-related Pol polyprotein from transposon TNT 1-94</fullName>
    </recommendedName>
</protein>